<evidence type="ECO:0000313" key="4">
    <source>
        <dbReference type="EMBL" id="ETM50224.1"/>
    </source>
</evidence>
<sequence length="42" mass="4335">MATLVLIADCTQTPSKQAVNQKGVSGSKTLSAMSEFGTMSSQ</sequence>
<accession>W2NRC5</accession>
<dbReference type="EMBL" id="KI685491">
    <property type="protein sequence ID" value="ETK90483.1"/>
    <property type="molecule type" value="Genomic_DNA"/>
</dbReference>
<reference evidence="2" key="2">
    <citation type="submission" date="2013-11" db="EMBL/GenBank/DDBJ databases">
        <title>The Genome Sequence of Phytophthora parasitica CJ02B3.</title>
        <authorList>
            <consortium name="The Broad Institute Genomics Platform"/>
            <person name="Russ C."/>
            <person name="Tyler B."/>
            <person name="Panabieres F."/>
            <person name="Shan W."/>
            <person name="Tripathy S."/>
            <person name="Grunwald N."/>
            <person name="Machado M."/>
            <person name="Johnson C.S."/>
            <person name="Arredondo F."/>
            <person name="Hong C."/>
            <person name="Coffey M."/>
            <person name="Young S.K."/>
            <person name="Zeng Q."/>
            <person name="Gargeya S."/>
            <person name="Fitzgerald M."/>
            <person name="Abouelleil A."/>
            <person name="Alvarado L."/>
            <person name="Chapman S.B."/>
            <person name="Gainer-Dewar J."/>
            <person name="Goldberg J."/>
            <person name="Griggs A."/>
            <person name="Gujja S."/>
            <person name="Hansen M."/>
            <person name="Howarth C."/>
            <person name="Imamovic A."/>
            <person name="Ireland A."/>
            <person name="Larimer J."/>
            <person name="McCowan C."/>
            <person name="Murphy C."/>
            <person name="Pearson M."/>
            <person name="Poon T.W."/>
            <person name="Priest M."/>
            <person name="Roberts A."/>
            <person name="Saif S."/>
            <person name="Shea T."/>
            <person name="Sykes S."/>
            <person name="Wortman J."/>
            <person name="Nusbaum C."/>
            <person name="Birren B."/>
        </authorList>
    </citation>
    <scope>NUCLEOTIDE SEQUENCE [LARGE SCALE GENOMIC DNA]</scope>
    <source>
        <strain evidence="2">CJ02B3</strain>
    </source>
</reference>
<reference evidence="3" key="1">
    <citation type="submission" date="2013-11" db="EMBL/GenBank/DDBJ databases">
        <title>The Genome Sequence of Phytophthora parasitica CHvinca01.</title>
        <authorList>
            <consortium name="The Broad Institute Genomics Platform"/>
            <person name="Russ C."/>
            <person name="Tyler B."/>
            <person name="Panabieres F."/>
            <person name="Shan W."/>
            <person name="Tripathy S."/>
            <person name="Grunwald N."/>
            <person name="Machado M."/>
            <person name="Johnson C.S."/>
            <person name="Arredondo F."/>
            <person name="Hong C."/>
            <person name="Coffey M."/>
            <person name="Young S.K."/>
            <person name="Zeng Q."/>
            <person name="Gargeya S."/>
            <person name="Fitzgerald M."/>
            <person name="Abouelleil A."/>
            <person name="Alvarado L."/>
            <person name="Chapman S.B."/>
            <person name="Gainer-Dewar J."/>
            <person name="Goldberg J."/>
            <person name="Griggs A."/>
            <person name="Gujja S."/>
            <person name="Hansen M."/>
            <person name="Howarth C."/>
            <person name="Imamovic A."/>
            <person name="Ireland A."/>
            <person name="Larimer J."/>
            <person name="McCowan C."/>
            <person name="Murphy C."/>
            <person name="Pearson M."/>
            <person name="Poon T.W."/>
            <person name="Priest M."/>
            <person name="Roberts A."/>
            <person name="Saif S."/>
            <person name="Shea T."/>
            <person name="Sykes S."/>
            <person name="Wortman J."/>
            <person name="Nusbaum C."/>
            <person name="Birren B."/>
        </authorList>
    </citation>
    <scope>NUCLEOTIDE SEQUENCE [LARGE SCALE GENOMIC DNA]</scope>
    <source>
        <strain evidence="3">CHvinca01</strain>
    </source>
</reference>
<dbReference type="Proteomes" id="UP000054423">
    <property type="component" value="Unassembled WGS sequence"/>
</dbReference>
<protein>
    <submittedName>
        <fullName evidence="4">Uncharacterized protein</fullName>
    </submittedName>
</protein>
<name>W2NRC5_PHYNI</name>
<dbReference type="Proteomes" id="UP000054532">
    <property type="component" value="Unassembled WGS sequence"/>
</dbReference>
<organism evidence="4">
    <name type="scientific">Phytophthora nicotianae</name>
    <name type="common">Potato buckeye rot agent</name>
    <name type="synonym">Phytophthora parasitica</name>
    <dbReference type="NCBI Taxonomy" id="4792"/>
    <lineage>
        <taxon>Eukaryota</taxon>
        <taxon>Sar</taxon>
        <taxon>Stramenopiles</taxon>
        <taxon>Oomycota</taxon>
        <taxon>Peronosporomycetes</taxon>
        <taxon>Peronosporales</taxon>
        <taxon>Peronosporaceae</taxon>
        <taxon>Phytophthora</taxon>
    </lineage>
</organism>
<dbReference type="EMBL" id="KI678774">
    <property type="protein sequence ID" value="ETL97067.1"/>
    <property type="molecule type" value="Genomic_DNA"/>
</dbReference>
<reference evidence="4" key="3">
    <citation type="submission" date="2013-11" db="EMBL/GenBank/DDBJ databases">
        <title>The Genome Sequence of Phytophthora parasitica IAC_01/95.</title>
        <authorList>
            <consortium name="The Broad Institute Genomics Platform"/>
            <person name="Russ C."/>
            <person name="Tyler B."/>
            <person name="Panabieres F."/>
            <person name="Shan W."/>
            <person name="Tripathy S."/>
            <person name="Grunwald N."/>
            <person name="Machado M."/>
            <person name="Johnson C.S."/>
            <person name="Arredondo F."/>
            <person name="Hong C."/>
            <person name="Coffey M."/>
            <person name="Young S.K."/>
            <person name="Zeng Q."/>
            <person name="Gargeya S."/>
            <person name="Fitzgerald M."/>
            <person name="Abouelleil A."/>
            <person name="Alvarado L."/>
            <person name="Chapman S.B."/>
            <person name="Gainer-Dewar J."/>
            <person name="Goldberg J."/>
            <person name="Griggs A."/>
            <person name="Gujja S."/>
            <person name="Hansen M."/>
            <person name="Howarth C."/>
            <person name="Imamovic A."/>
            <person name="Ireland A."/>
            <person name="Larimer J."/>
            <person name="McCowan C."/>
            <person name="Murphy C."/>
            <person name="Pearson M."/>
            <person name="Poon T.W."/>
            <person name="Priest M."/>
            <person name="Roberts A."/>
            <person name="Saif S."/>
            <person name="Shea T."/>
            <person name="Sykes S."/>
            <person name="Wortman J."/>
            <person name="Nusbaum C."/>
            <person name="Birren B."/>
        </authorList>
    </citation>
    <scope>NUCLEOTIDE SEQUENCE [LARGE SCALE GENOMIC DNA]</scope>
    <source>
        <strain evidence="4">IAC_01/95</strain>
    </source>
</reference>
<dbReference type="AlphaFoldDB" id="W2NRC5"/>
<evidence type="ECO:0000313" key="3">
    <source>
        <dbReference type="EMBL" id="ETL97067.1"/>
    </source>
</evidence>
<dbReference type="Proteomes" id="UP000053236">
    <property type="component" value="Unassembled WGS sequence"/>
</dbReference>
<evidence type="ECO:0000256" key="1">
    <source>
        <dbReference type="SAM" id="MobiDB-lite"/>
    </source>
</evidence>
<feature type="region of interest" description="Disordered" evidence="1">
    <location>
        <begin position="17"/>
        <end position="42"/>
    </location>
</feature>
<evidence type="ECO:0000313" key="2">
    <source>
        <dbReference type="EMBL" id="ETK90483.1"/>
    </source>
</evidence>
<proteinExistence type="predicted"/>
<gene>
    <name evidence="4" type="ORF">L914_05694</name>
    <name evidence="2" type="ORF">L915_05756</name>
    <name evidence="3" type="ORF">L917_05579</name>
</gene>
<dbReference type="EMBL" id="KI692025">
    <property type="protein sequence ID" value="ETM50224.1"/>
    <property type="molecule type" value="Genomic_DNA"/>
</dbReference>